<name>A0A0F3GJA2_9BACT</name>
<evidence type="ECO:0000313" key="2">
    <source>
        <dbReference type="Proteomes" id="UP000033423"/>
    </source>
</evidence>
<accession>A0A0F3GJA2</accession>
<protein>
    <submittedName>
        <fullName evidence="1">Uncharacterized protein</fullName>
    </submittedName>
</protein>
<sequence>MSDRIILNGARKELEDSPFEDTARVYPAFNVLHNEFYYMFSGHMSMKKVDKALKAAGLKYNAHIDERNEVYKIYKGRKADMNRHIKIGVSRESRYLFRLHFEWDSEEKKVVVHHAGR</sequence>
<dbReference type="AlphaFoldDB" id="A0A0F3GJA2"/>
<reference evidence="1 2" key="1">
    <citation type="submission" date="2015-02" db="EMBL/GenBank/DDBJ databases">
        <title>Single-cell genomics of uncultivated deep-branching MTB reveals a conserved set of magnetosome genes.</title>
        <authorList>
            <person name="Kolinko S."/>
            <person name="Richter M."/>
            <person name="Glockner F.O."/>
            <person name="Brachmann A."/>
            <person name="Schuler D."/>
        </authorList>
    </citation>
    <scope>NUCLEOTIDE SEQUENCE [LARGE SCALE GENOMIC DNA]</scope>
    <source>
        <strain evidence="1">TM-1</strain>
    </source>
</reference>
<evidence type="ECO:0000313" key="1">
    <source>
        <dbReference type="EMBL" id="KJU82044.1"/>
    </source>
</evidence>
<proteinExistence type="predicted"/>
<gene>
    <name evidence="1" type="ORF">MBAV_005763</name>
</gene>
<dbReference type="EMBL" id="LACI01002435">
    <property type="protein sequence ID" value="KJU82044.1"/>
    <property type="molecule type" value="Genomic_DNA"/>
</dbReference>
<keyword evidence="2" id="KW-1185">Reference proteome</keyword>
<organism evidence="1 2">
    <name type="scientific">Candidatus Magnetobacterium bavaricum</name>
    <dbReference type="NCBI Taxonomy" id="29290"/>
    <lineage>
        <taxon>Bacteria</taxon>
        <taxon>Pseudomonadati</taxon>
        <taxon>Nitrospirota</taxon>
        <taxon>Thermodesulfovibrionia</taxon>
        <taxon>Thermodesulfovibrionales</taxon>
        <taxon>Candidatus Magnetobacteriaceae</taxon>
        <taxon>Candidatus Magnetobacterium</taxon>
    </lineage>
</organism>
<feature type="non-terminal residue" evidence="1">
    <location>
        <position position="117"/>
    </location>
</feature>
<comment type="caution">
    <text evidence="1">The sequence shown here is derived from an EMBL/GenBank/DDBJ whole genome shotgun (WGS) entry which is preliminary data.</text>
</comment>
<dbReference type="Proteomes" id="UP000033423">
    <property type="component" value="Unassembled WGS sequence"/>
</dbReference>